<evidence type="ECO:0000256" key="4">
    <source>
        <dbReference type="ARBA" id="ARBA00023136"/>
    </source>
</evidence>
<feature type="transmembrane region" description="Helical" evidence="5">
    <location>
        <begin position="401"/>
        <end position="416"/>
    </location>
</feature>
<feature type="transmembrane region" description="Helical" evidence="5">
    <location>
        <begin position="349"/>
        <end position="366"/>
    </location>
</feature>
<dbReference type="PROSITE" id="PS51257">
    <property type="entry name" value="PROKAR_LIPOPROTEIN"/>
    <property type="match status" value="1"/>
</dbReference>
<protein>
    <submittedName>
        <fullName evidence="7">O-antigen ligase family protein</fullName>
    </submittedName>
</protein>
<dbReference type="InterPro" id="IPR007016">
    <property type="entry name" value="O-antigen_ligase-rel_domated"/>
</dbReference>
<dbReference type="PANTHER" id="PTHR37422">
    <property type="entry name" value="TEICHURONIC ACID BIOSYNTHESIS PROTEIN TUAE"/>
    <property type="match status" value="1"/>
</dbReference>
<feature type="transmembrane region" description="Helical" evidence="5">
    <location>
        <begin position="72"/>
        <end position="89"/>
    </location>
</feature>
<proteinExistence type="predicted"/>
<sequence length="424" mass="47789">MRQKVRWKEYIYIIIFLISCLNSYLIYIFLILIFFKIREGGQGFLKICLLYTLRQSIVLPGLAIMTGTQSNLKQILILGAALWILGTYIKRKEGKIPVICLPVAAFGISALISTVFFGSFPVAGAIKVINFVIVLVAIIVATIESIEYFDIEQYMFYAMSFVMMISVCVIPYRGAYVNGSAGMLFQGVWNHPNDFGVICAIYLAMLLVHYDKIKGKQLVQISLVFIMIYLSKARGAMIAALIILLIYFIVCGNKYNRIILISVITLSIFVIYITPIKDDIGAFFFKGTQNSNSLTEAFSSRDEVIEVAKNRFLSNPMFGRGLLIPYASGERSLSFSVKGIEPGNIFLELLGGTGVIGCISFFYLILKIFRQSREKYKIYPVVIVAASISEVSFFSVNNYGAIYYMLLALAIIQFYRKNSIREER</sequence>
<dbReference type="Proteomes" id="UP001296643">
    <property type="component" value="Unassembled WGS sequence"/>
</dbReference>
<accession>A0AAJ3F8T3</accession>
<keyword evidence="7" id="KW-0436">Ligase</keyword>
<dbReference type="EMBL" id="JAAIRM010000023">
    <property type="protein sequence ID" value="NSI20160.1"/>
    <property type="molecule type" value="Genomic_DNA"/>
</dbReference>
<feature type="transmembrane region" description="Helical" evidence="5">
    <location>
        <begin position="12"/>
        <end position="35"/>
    </location>
</feature>
<dbReference type="Pfam" id="PF04932">
    <property type="entry name" value="Wzy_C"/>
    <property type="match status" value="1"/>
</dbReference>
<dbReference type="RefSeq" id="WP_118227629.1">
    <property type="nucleotide sequence ID" value="NZ_CAXUME010000006.1"/>
</dbReference>
<feature type="domain" description="O-antigen ligase-related" evidence="6">
    <location>
        <begin position="223"/>
        <end position="362"/>
    </location>
</feature>
<evidence type="ECO:0000256" key="2">
    <source>
        <dbReference type="ARBA" id="ARBA00022692"/>
    </source>
</evidence>
<keyword evidence="2 5" id="KW-0812">Transmembrane</keyword>
<feature type="transmembrane region" description="Helical" evidence="5">
    <location>
        <begin position="124"/>
        <end position="143"/>
    </location>
</feature>
<feature type="transmembrane region" description="Helical" evidence="5">
    <location>
        <begin position="96"/>
        <end position="118"/>
    </location>
</feature>
<name>A0AAJ3F8T3_MEDGN</name>
<evidence type="ECO:0000313" key="7">
    <source>
        <dbReference type="EMBL" id="NSI20160.1"/>
    </source>
</evidence>
<feature type="transmembrane region" description="Helical" evidence="5">
    <location>
        <begin position="378"/>
        <end position="395"/>
    </location>
</feature>
<evidence type="ECO:0000313" key="8">
    <source>
        <dbReference type="Proteomes" id="UP001296643"/>
    </source>
</evidence>
<evidence type="ECO:0000256" key="5">
    <source>
        <dbReference type="SAM" id="Phobius"/>
    </source>
</evidence>
<keyword evidence="3 5" id="KW-1133">Transmembrane helix</keyword>
<comment type="subcellular location">
    <subcellularLocation>
        <location evidence="1">Membrane</location>
        <topology evidence="1">Multi-pass membrane protein</topology>
    </subcellularLocation>
</comment>
<evidence type="ECO:0000256" key="1">
    <source>
        <dbReference type="ARBA" id="ARBA00004141"/>
    </source>
</evidence>
<feature type="transmembrane region" description="Helical" evidence="5">
    <location>
        <begin position="223"/>
        <end position="249"/>
    </location>
</feature>
<reference evidence="7" key="2">
    <citation type="submission" date="2020-02" db="EMBL/GenBank/DDBJ databases">
        <authorList>
            <person name="Littmann E."/>
            <person name="Sorbara M."/>
        </authorList>
    </citation>
    <scope>NUCLEOTIDE SEQUENCE</scope>
    <source>
        <strain evidence="7">MSK.22.53</strain>
    </source>
</reference>
<gene>
    <name evidence="7" type="ORF">G4958_12525</name>
</gene>
<comment type="caution">
    <text evidence="7">The sequence shown here is derived from an EMBL/GenBank/DDBJ whole genome shotgun (WGS) entry which is preliminary data.</text>
</comment>
<reference evidence="7" key="1">
    <citation type="journal article" date="2020" name="Cell Host Microbe">
        <title>Functional and Genomic Variation between Human-Derived Isolates of Lachnospiraceae Reveals Inter- and Intra-Species Diversity.</title>
        <authorList>
            <person name="Sorbara M.T."/>
            <person name="Littmann E.R."/>
            <person name="Fontana E."/>
            <person name="Moody T.U."/>
            <person name="Kohout C.E."/>
            <person name="Gjonbalaj M."/>
            <person name="Eaton V."/>
            <person name="Seok R."/>
            <person name="Leiner I.M."/>
            <person name="Pamer E.G."/>
        </authorList>
    </citation>
    <scope>NUCLEOTIDE SEQUENCE</scope>
    <source>
        <strain evidence="7">MSK.22.53</strain>
    </source>
</reference>
<evidence type="ECO:0000256" key="3">
    <source>
        <dbReference type="ARBA" id="ARBA00022989"/>
    </source>
</evidence>
<dbReference type="InterPro" id="IPR051533">
    <property type="entry name" value="WaaL-like"/>
</dbReference>
<feature type="transmembrane region" description="Helical" evidence="5">
    <location>
        <begin position="155"/>
        <end position="175"/>
    </location>
</feature>
<keyword evidence="4 5" id="KW-0472">Membrane</keyword>
<dbReference type="GO" id="GO:0016874">
    <property type="term" value="F:ligase activity"/>
    <property type="evidence" value="ECO:0007669"/>
    <property type="project" value="UniProtKB-KW"/>
</dbReference>
<dbReference type="PANTHER" id="PTHR37422:SF13">
    <property type="entry name" value="LIPOPOLYSACCHARIDE BIOSYNTHESIS PROTEIN PA4999-RELATED"/>
    <property type="match status" value="1"/>
</dbReference>
<dbReference type="AlphaFoldDB" id="A0AAJ3F8T3"/>
<feature type="transmembrane region" description="Helical" evidence="5">
    <location>
        <begin position="255"/>
        <end position="274"/>
    </location>
</feature>
<evidence type="ECO:0000259" key="6">
    <source>
        <dbReference type="Pfam" id="PF04932"/>
    </source>
</evidence>
<dbReference type="GO" id="GO:0016020">
    <property type="term" value="C:membrane"/>
    <property type="evidence" value="ECO:0007669"/>
    <property type="project" value="UniProtKB-SubCell"/>
</dbReference>
<organism evidence="7 8">
    <name type="scientific">Mediterraneibacter gnavus</name>
    <name type="common">Ruminococcus gnavus</name>
    <dbReference type="NCBI Taxonomy" id="33038"/>
    <lineage>
        <taxon>Bacteria</taxon>
        <taxon>Bacillati</taxon>
        <taxon>Bacillota</taxon>
        <taxon>Clostridia</taxon>
        <taxon>Lachnospirales</taxon>
        <taxon>Lachnospiraceae</taxon>
        <taxon>Mediterraneibacter</taxon>
    </lineage>
</organism>